<dbReference type="Gene3D" id="3.30.1450.10">
    <property type="match status" value="1"/>
</dbReference>
<proteinExistence type="predicted"/>
<dbReference type="EMBL" id="CP010767">
    <property type="protein sequence ID" value="ATG43001.1"/>
    <property type="molecule type" value="Genomic_DNA"/>
</dbReference>
<evidence type="ECO:0000256" key="2">
    <source>
        <dbReference type="ARBA" id="ARBA00023136"/>
    </source>
</evidence>
<evidence type="ECO:0000313" key="8">
    <source>
        <dbReference type="Proteomes" id="UP000218891"/>
    </source>
</evidence>
<reference evidence="6 8" key="2">
    <citation type="journal article" date="2017" name="Genome Biol. Evol.">
        <title>Trajectories and Drivers of Genome Evolution in Surface-Associated Marine Phaeobacter.</title>
        <authorList>
            <person name="Freese H.M."/>
            <person name="Sikorski J."/>
            <person name="Bunk B."/>
            <person name="Scheuner C."/>
            <person name="Meier-Kolthoff J.P."/>
            <person name="Sproer C."/>
            <person name="Gram L."/>
            <person name="Overmann J."/>
        </authorList>
    </citation>
    <scope>NUCLEOTIDE SEQUENCE [LARGE SCALE GENOMIC DNA]</scope>
    <source>
        <strain evidence="5">P13</strain>
        <strain evidence="6">P18</strain>
        <strain evidence="4 8">P36</strain>
    </source>
</reference>
<evidence type="ECO:0000259" key="3">
    <source>
        <dbReference type="Pfam" id="PF04355"/>
    </source>
</evidence>
<reference evidence="4 8" key="4">
    <citation type="journal article" date="2018" name="Environ. Microbiol. Rep.">
        <title>Phylogenetic distribution of roseobacticides in the Roseobacter group and their effect on microalgae.</title>
        <authorList>
            <person name="Sonnenschein E.C."/>
            <person name="Phippen C.B."/>
            <person name="Bentzon-Tilia M."/>
            <person name="Rasmussen S.A."/>
            <person name="Nielsen K.F."/>
            <person name="Gram L."/>
        </authorList>
    </citation>
    <scope>NUCLEOTIDE SEQUENCE [LARGE SCALE GENOMIC DNA]</scope>
    <source>
        <strain evidence="4 8">P36</strain>
    </source>
</reference>
<dbReference type="RefSeq" id="WP_014879657.1">
    <property type="nucleotide sequence ID" value="NZ_CP010643.1"/>
</dbReference>
<dbReference type="KEGG" id="ppic:PhaeoP14_01045"/>
<keyword evidence="1" id="KW-0732">Signal</keyword>
<evidence type="ECO:0000313" key="4">
    <source>
        <dbReference type="EMBL" id="ATG35196.1"/>
    </source>
</evidence>
<dbReference type="EMBL" id="CP010715">
    <property type="protein sequence ID" value="AUR35319.1"/>
    <property type="molecule type" value="Genomic_DNA"/>
</dbReference>
<keyword evidence="2" id="KW-0472">Membrane</keyword>
<dbReference type="PROSITE" id="PS51257">
    <property type="entry name" value="PROKAR_LIPOPROTEIN"/>
    <property type="match status" value="1"/>
</dbReference>
<feature type="domain" description="Outer membrane protein assembly factor BamE" evidence="3">
    <location>
        <begin position="35"/>
        <end position="110"/>
    </location>
</feature>
<name>A0A291FYK3_9RHOB</name>
<gene>
    <name evidence="5" type="ORF">PhaeoP13_01052</name>
    <name evidence="6" type="ORF">PhaeoP18_01037</name>
    <name evidence="4" type="ORF">PhaeoP36_01042</name>
</gene>
<dbReference type="InterPro" id="IPR007450">
    <property type="entry name" value="BamE_dom"/>
</dbReference>
<keyword evidence="8" id="KW-1185">Reference proteome</keyword>
<sequence length="155" mass="16660">MTSKRMRSLKAATRVTVLLVAGLAVSGCAMYRKHGYVPSEELLSEVVVGVDTKDSVAETVGVPAAEGVLTDGGYYYVSTLMRRRGPSATKPVSRELVAINFNDQGVVTGIERYGLEQGRVIPLQRRVTSSNVQDKTFLRQLLGSLGNFGPGGLIE</sequence>
<dbReference type="Proteomes" id="UP000218891">
    <property type="component" value="Chromosome"/>
</dbReference>
<dbReference type="AlphaFoldDB" id="A0A291FYK3"/>
<reference evidence="4 8" key="3">
    <citation type="journal article" date="2017" name="Int. J. Syst. Evol. Microbiol.">
        <title>Adaptation of Surface-Associated Bacteria to the Open Ocean: A Genomically Distinct Subpopulation of Phaeobacter gallaeciensis Colonizes Pacific Mesozooplankton.</title>
        <authorList>
            <person name="Freese H.M."/>
            <person name="Methner A."/>
            <person name="Overmann J."/>
        </authorList>
    </citation>
    <scope>NUCLEOTIDE SEQUENCE [LARGE SCALE GENOMIC DNA]</scope>
    <source>
        <strain evidence="4 8">P36</strain>
    </source>
</reference>
<reference evidence="7 8" key="1">
    <citation type="journal article" date="2017" name="Front. Microbiol.">
        <title>Phaeobacter piscinae sp. nov., a species of the Roseobacter group and potential aquaculture probiont.</title>
        <authorList>
            <person name="Sonnenschein E.C."/>
            <person name="Phippen C.B.W."/>
            <person name="Nielsen K.F."/>
            <person name="Mateiu R.V."/>
            <person name="Melchiorsen J."/>
            <person name="Gram L."/>
            <person name="Overmann J."/>
            <person name="Freese H.M."/>
        </authorList>
    </citation>
    <scope>NUCLEOTIDE SEQUENCE [LARGE SCALE GENOMIC DNA]</scope>
    <source>
        <strain evidence="5 7">P13</strain>
        <strain evidence="6">P18</strain>
        <strain evidence="4 8">P36</strain>
    </source>
</reference>
<protein>
    <submittedName>
        <fullName evidence="6">Beta-barrel assembly machine subunit BamE</fullName>
    </submittedName>
</protein>
<dbReference type="Pfam" id="PF04355">
    <property type="entry name" value="BamE"/>
    <property type="match status" value="1"/>
</dbReference>
<evidence type="ECO:0000256" key="1">
    <source>
        <dbReference type="ARBA" id="ARBA00022729"/>
    </source>
</evidence>
<dbReference type="InterPro" id="IPR037873">
    <property type="entry name" value="BamE-like"/>
</dbReference>
<dbReference type="GO" id="GO:0019867">
    <property type="term" value="C:outer membrane"/>
    <property type="evidence" value="ECO:0007669"/>
    <property type="project" value="InterPro"/>
</dbReference>
<dbReference type="Proteomes" id="UP000218606">
    <property type="component" value="Chromosome"/>
</dbReference>
<dbReference type="EMBL" id="CP010643">
    <property type="protein sequence ID" value="ATG35196.1"/>
    <property type="molecule type" value="Genomic_DNA"/>
</dbReference>
<accession>A0A291FYK3</accession>
<evidence type="ECO:0000313" key="6">
    <source>
        <dbReference type="EMBL" id="AUR35319.1"/>
    </source>
</evidence>
<evidence type="ECO:0000313" key="7">
    <source>
        <dbReference type="Proteomes" id="UP000218606"/>
    </source>
</evidence>
<reference evidence="5" key="5">
    <citation type="journal article" date="2023" name="ChemBioChem">
        <title>Acyltransferase Domain Exchange between Two Independent Type I Polyketide Synthases in the Same Producer Strain of Macrolide Antibiotics.</title>
        <authorList>
            <person name="Kudo F."/>
            <person name="Kishikawa K."/>
            <person name="Tsuboi K."/>
            <person name="Kido T."/>
            <person name="Usui T."/>
            <person name="Hashimoto J."/>
            <person name="Shin-Ya K."/>
            <person name="Miyanaga A."/>
            <person name="Eguchi T."/>
        </authorList>
    </citation>
    <scope>NUCLEOTIDE SEQUENCE</scope>
    <source>
        <strain evidence="5">P13</strain>
    </source>
</reference>
<evidence type="ECO:0000313" key="5">
    <source>
        <dbReference type="EMBL" id="ATG43001.1"/>
    </source>
</evidence>
<organism evidence="6">
    <name type="scientific">Phaeobacter piscinae</name>
    <dbReference type="NCBI Taxonomy" id="1580596"/>
    <lineage>
        <taxon>Bacteria</taxon>
        <taxon>Pseudomonadati</taxon>
        <taxon>Pseudomonadota</taxon>
        <taxon>Alphaproteobacteria</taxon>
        <taxon>Rhodobacterales</taxon>
        <taxon>Roseobacteraceae</taxon>
        <taxon>Phaeobacter</taxon>
    </lineage>
</organism>
<accession>A0A0C2GVH9</accession>